<dbReference type="InterPro" id="IPR001503">
    <property type="entry name" value="Glyco_trans_10"/>
</dbReference>
<reference evidence="6" key="1">
    <citation type="journal article" date="2019" name="Int. J. Syst. Evol. Microbiol.">
        <title>The Global Catalogue of Microorganisms (GCM) 10K type strain sequencing project: providing services to taxonomists for standard genome sequencing and annotation.</title>
        <authorList>
            <consortium name="The Broad Institute Genomics Platform"/>
            <consortium name="The Broad Institute Genome Sequencing Center for Infectious Disease"/>
            <person name="Wu L."/>
            <person name="Ma J."/>
        </authorList>
    </citation>
    <scope>NUCLEOTIDE SEQUENCE [LARGE SCALE GENOMIC DNA]</scope>
    <source>
        <strain evidence="6">JCM 17923</strain>
    </source>
</reference>
<comment type="caution">
    <text evidence="5">The sequence shown here is derived from an EMBL/GenBank/DDBJ whole genome shotgun (WGS) entry which is preliminary data.</text>
</comment>
<dbReference type="Pfam" id="PF00852">
    <property type="entry name" value="Glyco_transf_10"/>
    <property type="match status" value="1"/>
</dbReference>
<proteinExistence type="inferred from homology"/>
<dbReference type="Gene3D" id="3.40.50.11660">
    <property type="entry name" value="Glycosyl transferase family 10, C-terminal domain"/>
    <property type="match status" value="1"/>
</dbReference>
<name>A0ABP8IT30_9BACT</name>
<dbReference type="InterPro" id="IPR055270">
    <property type="entry name" value="Glyco_tran_10_C"/>
</dbReference>
<evidence type="ECO:0000313" key="6">
    <source>
        <dbReference type="Proteomes" id="UP001501153"/>
    </source>
</evidence>
<dbReference type="InterPro" id="IPR038577">
    <property type="entry name" value="GT10-like_C_sf"/>
</dbReference>
<dbReference type="RefSeq" id="WP_345238397.1">
    <property type="nucleotide sequence ID" value="NZ_BAABGZ010000082.1"/>
</dbReference>
<evidence type="ECO:0000259" key="4">
    <source>
        <dbReference type="Pfam" id="PF00852"/>
    </source>
</evidence>
<sequence>MIKATLYVREHPCLSNDAIFSGAPMEGMKSDAFMVIELRRLLAEHGIALATQEVHPPSESAIVISHDHSLPFQAMRRAPGQKWYLLLYETATYHPHNYQPENQQVFDRIFTYNETVVDNRRFFLYRYAIDFESYPPFQRVTEAEFNRRKLCTLVAAAFGISPAQPGSGSLLHERYQALKWFSDNHPEELDFFSRGIDEKELQSLRGAGLLRRVLPAAFFTWLGHRRRRVFDRVFRGSIPPDDKISRLRDYRFAIAYENTGNVPGYLSEKLFDCLAAGVIPIYLGDPTVTKTIPADCFIDRRLFPSYEALYAYLKQMDYAEYARRIASIEAYLAGPGPAQLSSRSNAQAIAKVLLQDLEPSG</sequence>
<comment type="similarity">
    <text evidence="1">Belongs to the glycosyltransferase 10 family.</text>
</comment>
<evidence type="ECO:0000256" key="3">
    <source>
        <dbReference type="ARBA" id="ARBA00022679"/>
    </source>
</evidence>
<evidence type="ECO:0000313" key="5">
    <source>
        <dbReference type="EMBL" id="GAA4370366.1"/>
    </source>
</evidence>
<dbReference type="PANTHER" id="PTHR11929">
    <property type="entry name" value="ALPHA- 1,3 -FUCOSYLTRANSFERASE"/>
    <property type="match status" value="1"/>
</dbReference>
<dbReference type="EMBL" id="BAABGZ010000082">
    <property type="protein sequence ID" value="GAA4370366.1"/>
    <property type="molecule type" value="Genomic_DNA"/>
</dbReference>
<keyword evidence="3" id="KW-0808">Transferase</keyword>
<evidence type="ECO:0000256" key="2">
    <source>
        <dbReference type="ARBA" id="ARBA00022676"/>
    </source>
</evidence>
<evidence type="ECO:0000256" key="1">
    <source>
        <dbReference type="ARBA" id="ARBA00008919"/>
    </source>
</evidence>
<protein>
    <submittedName>
        <fullName evidence="5">Glycosyltransferase family 10</fullName>
    </submittedName>
</protein>
<gene>
    <name evidence="5" type="ORF">GCM10023185_44760</name>
</gene>
<dbReference type="PANTHER" id="PTHR11929:SF194">
    <property type="entry name" value="ALPHA-(1,3)-FUCOSYLTRANSFERASE 10"/>
    <property type="match status" value="1"/>
</dbReference>
<dbReference type="Proteomes" id="UP001501153">
    <property type="component" value="Unassembled WGS sequence"/>
</dbReference>
<organism evidence="5 6">
    <name type="scientific">Hymenobacter saemangeumensis</name>
    <dbReference type="NCBI Taxonomy" id="1084522"/>
    <lineage>
        <taxon>Bacteria</taxon>
        <taxon>Pseudomonadati</taxon>
        <taxon>Bacteroidota</taxon>
        <taxon>Cytophagia</taxon>
        <taxon>Cytophagales</taxon>
        <taxon>Hymenobacteraceae</taxon>
        <taxon>Hymenobacter</taxon>
    </lineage>
</organism>
<dbReference type="SUPFAM" id="SSF53756">
    <property type="entry name" value="UDP-Glycosyltransferase/glycogen phosphorylase"/>
    <property type="match status" value="1"/>
</dbReference>
<accession>A0ABP8IT30</accession>
<keyword evidence="2" id="KW-0328">Glycosyltransferase</keyword>
<feature type="domain" description="Fucosyltransferase C-terminal" evidence="4">
    <location>
        <begin position="240"/>
        <end position="319"/>
    </location>
</feature>
<keyword evidence="6" id="KW-1185">Reference proteome</keyword>